<sequence>MSRFWIETYRHVTLNTEHVAFRLLLESSSSVRSTALHQTNVPGTFRRFTGLDPAWPLFFVTPASGRLDKEDADLVDVIHTCAGDLGFSWALGTVDFFPNGGSHQPGCGLDVGGTCSHGMSHKYFAKTVTTGQTYQAVYCKTDLNAMDGKCTDQADACMGDKVSFKEPGSFYLFTDDNGLTTLCQLPEEGETN</sequence>
<dbReference type="Pfam" id="PF00151">
    <property type="entry name" value="Lipase"/>
    <property type="match status" value="1"/>
</dbReference>
<dbReference type="SUPFAM" id="SSF53474">
    <property type="entry name" value="alpha/beta-Hydrolases"/>
    <property type="match status" value="1"/>
</dbReference>
<comment type="subcellular location">
    <subcellularLocation>
        <location evidence="1">Secreted</location>
    </subcellularLocation>
</comment>
<proteinExistence type="inferred from homology"/>
<evidence type="ECO:0000256" key="4">
    <source>
        <dbReference type="RuleBase" id="RU004262"/>
    </source>
</evidence>
<dbReference type="PANTHER" id="PTHR11610:SF173">
    <property type="entry name" value="LIPASE DOMAIN-CONTAINING PROTEIN-RELATED"/>
    <property type="match status" value="1"/>
</dbReference>
<dbReference type="GO" id="GO:0005615">
    <property type="term" value="C:extracellular space"/>
    <property type="evidence" value="ECO:0007669"/>
    <property type="project" value="TreeGrafter"/>
</dbReference>
<evidence type="ECO:0000313" key="7">
    <source>
        <dbReference type="RefSeq" id="XP_034243514.1"/>
    </source>
</evidence>
<evidence type="ECO:0000256" key="3">
    <source>
        <dbReference type="ARBA" id="ARBA00022525"/>
    </source>
</evidence>
<keyword evidence="3" id="KW-0964">Secreted</keyword>
<dbReference type="RefSeq" id="XP_034243514.1">
    <property type="nucleotide sequence ID" value="XM_034387623.1"/>
</dbReference>
<keyword evidence="6" id="KW-1185">Reference proteome</keyword>
<dbReference type="Proteomes" id="UP000515158">
    <property type="component" value="Unplaced"/>
</dbReference>
<gene>
    <name evidence="7" type="primary">LOC117646581</name>
</gene>
<dbReference type="KEGG" id="tpal:117646581"/>
<evidence type="ECO:0000259" key="5">
    <source>
        <dbReference type="Pfam" id="PF00151"/>
    </source>
</evidence>
<dbReference type="InParanoid" id="A0A6P8ZP55"/>
<evidence type="ECO:0000313" key="6">
    <source>
        <dbReference type="Proteomes" id="UP000515158"/>
    </source>
</evidence>
<dbReference type="GO" id="GO:0016298">
    <property type="term" value="F:lipase activity"/>
    <property type="evidence" value="ECO:0007669"/>
    <property type="project" value="InterPro"/>
</dbReference>
<dbReference type="InterPro" id="IPR000734">
    <property type="entry name" value="TAG_lipase"/>
</dbReference>
<dbReference type="AlphaFoldDB" id="A0A6P8ZP55"/>
<dbReference type="PANTHER" id="PTHR11610">
    <property type="entry name" value="LIPASE"/>
    <property type="match status" value="1"/>
</dbReference>
<feature type="domain" description="Lipase" evidence="5">
    <location>
        <begin position="41"/>
        <end position="159"/>
    </location>
</feature>
<comment type="similarity">
    <text evidence="2 4">Belongs to the AB hydrolase superfamily. Lipase family.</text>
</comment>
<protein>
    <submittedName>
        <fullName evidence="7">Pancreatic triacylglycerol lipase-like</fullName>
    </submittedName>
</protein>
<accession>A0A6P8ZP55</accession>
<dbReference type="GeneID" id="117646581"/>
<evidence type="ECO:0000256" key="2">
    <source>
        <dbReference type="ARBA" id="ARBA00010701"/>
    </source>
</evidence>
<dbReference type="OrthoDB" id="199913at2759"/>
<dbReference type="GO" id="GO:0016042">
    <property type="term" value="P:lipid catabolic process"/>
    <property type="evidence" value="ECO:0007669"/>
    <property type="project" value="TreeGrafter"/>
</dbReference>
<organism evidence="7">
    <name type="scientific">Thrips palmi</name>
    <name type="common">Melon thrips</name>
    <dbReference type="NCBI Taxonomy" id="161013"/>
    <lineage>
        <taxon>Eukaryota</taxon>
        <taxon>Metazoa</taxon>
        <taxon>Ecdysozoa</taxon>
        <taxon>Arthropoda</taxon>
        <taxon>Hexapoda</taxon>
        <taxon>Insecta</taxon>
        <taxon>Pterygota</taxon>
        <taxon>Neoptera</taxon>
        <taxon>Paraneoptera</taxon>
        <taxon>Thysanoptera</taxon>
        <taxon>Terebrantia</taxon>
        <taxon>Thripoidea</taxon>
        <taxon>Thripidae</taxon>
        <taxon>Thrips</taxon>
    </lineage>
</organism>
<reference evidence="7" key="1">
    <citation type="submission" date="2025-08" db="UniProtKB">
        <authorList>
            <consortium name="RefSeq"/>
        </authorList>
    </citation>
    <scope>IDENTIFICATION</scope>
    <source>
        <tissue evidence="7">Total insect</tissue>
    </source>
</reference>
<evidence type="ECO:0000256" key="1">
    <source>
        <dbReference type="ARBA" id="ARBA00004613"/>
    </source>
</evidence>
<dbReference type="InterPro" id="IPR013818">
    <property type="entry name" value="Lipase"/>
</dbReference>
<name>A0A6P8ZP55_THRPL</name>
<dbReference type="InterPro" id="IPR029058">
    <property type="entry name" value="AB_hydrolase_fold"/>
</dbReference>
<dbReference type="Gene3D" id="3.40.50.1820">
    <property type="entry name" value="alpha/beta hydrolase"/>
    <property type="match status" value="1"/>
</dbReference>